<dbReference type="SMART" id="SM00861">
    <property type="entry name" value="Transket_pyr"/>
    <property type="match status" value="1"/>
</dbReference>
<evidence type="ECO:0000256" key="5">
    <source>
        <dbReference type="ARBA" id="ARBA00023052"/>
    </source>
</evidence>
<comment type="function">
    <text evidence="2">E1 component of the 2-oxoglutarate dehydrogenase (OGDH) complex which catalyzes the decarboxylation of 2-oxoglutarate, the first step in the conversion of 2-oxoglutarate to succinyl-CoA and CO(2).</text>
</comment>
<keyword evidence="4" id="KW-0560">Oxidoreductase</keyword>
<comment type="cofactor">
    <cofactor evidence="1">
        <name>thiamine diphosphate</name>
        <dbReference type="ChEBI" id="CHEBI:58937"/>
    </cofactor>
</comment>
<dbReference type="EC" id="1.2.4.4" evidence="3"/>
<dbReference type="Proteomes" id="UP001198402">
    <property type="component" value="Unassembled WGS sequence"/>
</dbReference>
<dbReference type="InterPro" id="IPR033248">
    <property type="entry name" value="Transketolase_C"/>
</dbReference>
<keyword evidence="5" id="KW-0786">Thiamine pyrophosphate</keyword>
<evidence type="ECO:0000313" key="9">
    <source>
        <dbReference type="Proteomes" id="UP001198402"/>
    </source>
</evidence>
<dbReference type="PANTHER" id="PTHR42980">
    <property type="entry name" value="2-OXOISOVALERATE DEHYDROGENASE SUBUNIT BETA-RELATED"/>
    <property type="match status" value="1"/>
</dbReference>
<keyword evidence="9" id="KW-1185">Reference proteome</keyword>
<dbReference type="Gene3D" id="3.40.50.970">
    <property type="match status" value="2"/>
</dbReference>
<name>A0ABS7Y341_9FLAO</name>
<dbReference type="InterPro" id="IPR029061">
    <property type="entry name" value="THDP-binding"/>
</dbReference>
<comment type="caution">
    <text evidence="8">The sequence shown here is derived from an EMBL/GenBank/DDBJ whole genome shotgun (WGS) entry which is preliminary data.</text>
</comment>
<dbReference type="Gene3D" id="3.40.50.920">
    <property type="match status" value="1"/>
</dbReference>
<evidence type="ECO:0000256" key="4">
    <source>
        <dbReference type="ARBA" id="ARBA00023002"/>
    </source>
</evidence>
<sequence>MKKEILKKGFVKLCTAKAMTELYEANFKQVSKYVHATSRGHEAVQIALGLQLLPQDYAFPYYRDDAMLLAFGMKPYDLMLQLLAKKDDPFSGGRSYYSHPSLKDDDKPKIPHQSSATGMQAIPATGVAMGMQYKELQGLNDTSIENPLVVCSLGDASVTEGEIAEAFQMAALKQMPILYLVQDNGWDISANAEETRAQNAFEYAKGFHGLDAISIDGANFIESYNALEEVIATIRKERRPILVHAKVPLLNHHTSGVRMEWYRDDLDEAKSRDPYPVIKKQLLDAGFSKQEVKKLEESAYKKVDSDFKKALKAEDPKPEDLFTHDFVPTPIIEESGVREPEGAERVVMVDCALFAVEELMREHKECLLYGQDVGGRLGGVFREAATLAQKFGDDRVFNTPIQEAFIVGSTVGMSAVGLKPIVEVQFADYIWPGLNQLFTEVSRSCYLTNGKWPVSMILRVPIGAYGSGGPYHSSSVESVVTNIRGIKIAYPSNGADLKGLMKAAYHDPNPVVILEHKGLYWSKVPGTKTATSIEPAEDYILPFGKAWVLQEIWKQEDVETLTIVSYGMGVHWAYNASGELGLRDQIEIIDLRTLFPLDEDTIMKSVKKTGKCLVVTEEPSNNSFARALAGKIQEECFKYLDGPVMVIGSENMPAIPLNSTLEETMIPSTEKVKAKIEMILDY</sequence>
<dbReference type="PANTHER" id="PTHR42980:SF1">
    <property type="entry name" value="2-OXOISOVALERATE DEHYDROGENASE SUBUNIT BETA, MITOCHONDRIAL"/>
    <property type="match status" value="1"/>
</dbReference>
<accession>A0ABS7Y341</accession>
<evidence type="ECO:0000256" key="1">
    <source>
        <dbReference type="ARBA" id="ARBA00001964"/>
    </source>
</evidence>
<dbReference type="SUPFAM" id="SSF52518">
    <property type="entry name" value="Thiamin diphosphate-binding fold (THDP-binding)"/>
    <property type="match status" value="2"/>
</dbReference>
<reference evidence="9" key="1">
    <citation type="submission" date="2023-07" db="EMBL/GenBank/DDBJ databases">
        <authorList>
            <person name="Yue Y."/>
        </authorList>
    </citation>
    <scope>NUCLEOTIDE SEQUENCE [LARGE SCALE GENOMIC DNA]</scope>
    <source>
        <strain evidence="9">2Y89</strain>
    </source>
</reference>
<dbReference type="CDD" id="cd02000">
    <property type="entry name" value="TPP_E1_PDC_ADC_BCADC"/>
    <property type="match status" value="1"/>
</dbReference>
<feature type="region of interest" description="Disordered" evidence="6">
    <location>
        <begin position="95"/>
        <end position="116"/>
    </location>
</feature>
<dbReference type="Pfam" id="PF02780">
    <property type="entry name" value="Transketolase_C"/>
    <property type="match status" value="1"/>
</dbReference>
<evidence type="ECO:0000256" key="2">
    <source>
        <dbReference type="ARBA" id="ARBA00003906"/>
    </source>
</evidence>
<dbReference type="Pfam" id="PF00676">
    <property type="entry name" value="E1_dh"/>
    <property type="match status" value="1"/>
</dbReference>
<proteinExistence type="predicted"/>
<feature type="domain" description="Transketolase-like pyrimidine-binding" evidence="7">
    <location>
        <begin position="346"/>
        <end position="522"/>
    </location>
</feature>
<evidence type="ECO:0000256" key="6">
    <source>
        <dbReference type="SAM" id="MobiDB-lite"/>
    </source>
</evidence>
<organism evidence="8 9">
    <name type="scientific">Winogradskyella vincentii</name>
    <dbReference type="NCBI Taxonomy" id="2877122"/>
    <lineage>
        <taxon>Bacteria</taxon>
        <taxon>Pseudomonadati</taxon>
        <taxon>Bacteroidota</taxon>
        <taxon>Flavobacteriia</taxon>
        <taxon>Flavobacteriales</taxon>
        <taxon>Flavobacteriaceae</taxon>
        <taxon>Winogradskyella</taxon>
    </lineage>
</organism>
<dbReference type="RefSeq" id="WP_224479284.1">
    <property type="nucleotide sequence ID" value="NZ_JAIUJS010000010.1"/>
</dbReference>
<gene>
    <name evidence="8" type="ORF">LBV24_13990</name>
</gene>
<evidence type="ECO:0000256" key="3">
    <source>
        <dbReference type="ARBA" id="ARBA00012277"/>
    </source>
</evidence>
<dbReference type="InterPro" id="IPR001017">
    <property type="entry name" value="DH_E1"/>
</dbReference>
<dbReference type="CDD" id="cd07036">
    <property type="entry name" value="TPP_PYR_E1-PDHc-beta_like"/>
    <property type="match status" value="1"/>
</dbReference>
<dbReference type="InterPro" id="IPR009014">
    <property type="entry name" value="Transketo_C/PFOR_II"/>
</dbReference>
<protein>
    <recommendedName>
        <fullName evidence="3">3-methyl-2-oxobutanoate dehydrogenase (2-methylpropanoyl-transferring)</fullName>
        <ecNumber evidence="3">1.2.4.4</ecNumber>
    </recommendedName>
</protein>
<evidence type="ECO:0000313" key="8">
    <source>
        <dbReference type="EMBL" id="MCA0154336.1"/>
    </source>
</evidence>
<dbReference type="Pfam" id="PF02779">
    <property type="entry name" value="Transket_pyr"/>
    <property type="match status" value="1"/>
</dbReference>
<dbReference type="SUPFAM" id="SSF52922">
    <property type="entry name" value="TK C-terminal domain-like"/>
    <property type="match status" value="1"/>
</dbReference>
<dbReference type="InterPro" id="IPR005475">
    <property type="entry name" value="Transketolase-like_Pyr-bd"/>
</dbReference>
<dbReference type="EMBL" id="JAIUJS010000010">
    <property type="protein sequence ID" value="MCA0154336.1"/>
    <property type="molecule type" value="Genomic_DNA"/>
</dbReference>
<evidence type="ECO:0000259" key="7">
    <source>
        <dbReference type="SMART" id="SM00861"/>
    </source>
</evidence>